<reference evidence="2" key="2">
    <citation type="submission" date="2022-10" db="EMBL/GenBank/DDBJ databases">
        <authorList>
            <consortium name="ENA_rothamsted_submissions"/>
            <consortium name="culmorum"/>
            <person name="King R."/>
        </authorList>
    </citation>
    <scope>NUCLEOTIDE SEQUENCE</scope>
</reference>
<evidence type="ECO:0000313" key="3">
    <source>
        <dbReference type="Proteomes" id="UP001153714"/>
    </source>
</evidence>
<gene>
    <name evidence="2" type="ORF">DIATSA_LOCUS9955</name>
</gene>
<organism evidence="2 3">
    <name type="scientific">Diatraea saccharalis</name>
    <name type="common">sugarcane borer</name>
    <dbReference type="NCBI Taxonomy" id="40085"/>
    <lineage>
        <taxon>Eukaryota</taxon>
        <taxon>Metazoa</taxon>
        <taxon>Ecdysozoa</taxon>
        <taxon>Arthropoda</taxon>
        <taxon>Hexapoda</taxon>
        <taxon>Insecta</taxon>
        <taxon>Pterygota</taxon>
        <taxon>Neoptera</taxon>
        <taxon>Endopterygota</taxon>
        <taxon>Lepidoptera</taxon>
        <taxon>Glossata</taxon>
        <taxon>Ditrysia</taxon>
        <taxon>Pyraloidea</taxon>
        <taxon>Crambidae</taxon>
        <taxon>Crambinae</taxon>
        <taxon>Diatraea</taxon>
    </lineage>
</organism>
<feature type="compositionally biased region" description="Basic residues" evidence="1">
    <location>
        <begin position="364"/>
        <end position="374"/>
    </location>
</feature>
<protein>
    <submittedName>
        <fullName evidence="2">Uncharacterized protein</fullName>
    </submittedName>
</protein>
<evidence type="ECO:0000313" key="2">
    <source>
        <dbReference type="EMBL" id="CAG9792426.1"/>
    </source>
</evidence>
<dbReference type="AlphaFoldDB" id="A0A9N9RAE8"/>
<name>A0A9N9RAE8_9NEOP</name>
<keyword evidence="3" id="KW-1185">Reference proteome</keyword>
<feature type="region of interest" description="Disordered" evidence="1">
    <location>
        <begin position="343"/>
        <end position="374"/>
    </location>
</feature>
<dbReference type="OrthoDB" id="2499658at2759"/>
<evidence type="ECO:0000256" key="1">
    <source>
        <dbReference type="SAM" id="MobiDB-lite"/>
    </source>
</evidence>
<dbReference type="Proteomes" id="UP001153714">
    <property type="component" value="Chromosome 4"/>
</dbReference>
<reference evidence="2" key="1">
    <citation type="submission" date="2021-12" db="EMBL/GenBank/DDBJ databases">
        <authorList>
            <person name="King R."/>
        </authorList>
    </citation>
    <scope>NUCLEOTIDE SEQUENCE</scope>
</reference>
<sequence length="493" mass="57036">MTRRRIKNPRKIEDVDVVSQEMFHNYIAHLKTKFFEDPDRYTKPITINIANAMMESIRRAKQKLKRYMPLYEFETTLLDLYDVTNKKDQQLILKPKNQGELERKVVSCEEAFSIIEKIHRDTTHHGSWNTVKKYLNDKLDRYIYEESYCISLIINLCCVCTPIFNTKCYFYVAESRLEPNNSFKKILILIDEATCFVRLRPLTSGTENEVAIELLKTFMDFGIPKNMISPDCVLLEKVLQVVNSLLPDYPMPKVSIGTDRHVDWKTHITNKLQECKAERNTNNWAILCHMVQWNLNTVSSHSRNSPYSIVFDQDAPKIHMSKPQSQTKTSVHINKADFTEITEKPNETKLKSTKKTELTDKSSKTKSKQRKITQKKCERKRNINLNLAHQFNLPIGSISDDFIDLTDDKINISVESITFEDVGNNEGNDVYPLVINDEGSNEEESGFTHCNNCKKPVPLVINKELPVTSRESTFCAECMQKNATKELLTSKAN</sequence>
<feature type="compositionally biased region" description="Basic and acidic residues" evidence="1">
    <location>
        <begin position="343"/>
        <end position="363"/>
    </location>
</feature>
<dbReference type="EMBL" id="OU893335">
    <property type="protein sequence ID" value="CAG9792426.1"/>
    <property type="molecule type" value="Genomic_DNA"/>
</dbReference>
<accession>A0A9N9RAE8</accession>
<proteinExistence type="predicted"/>